<evidence type="ECO:0000313" key="2">
    <source>
        <dbReference type="Proteomes" id="UP000027120"/>
    </source>
</evidence>
<protein>
    <submittedName>
        <fullName evidence="1">Uncharacterized protein</fullName>
    </submittedName>
</protein>
<evidence type="ECO:0000313" key="1">
    <source>
        <dbReference type="EMBL" id="KDO62967.1"/>
    </source>
</evidence>
<reference evidence="1 2" key="1">
    <citation type="submission" date="2014-04" db="EMBL/GenBank/DDBJ databases">
        <authorList>
            <consortium name="International Citrus Genome Consortium"/>
            <person name="Gmitter F."/>
            <person name="Chen C."/>
            <person name="Farmerie W."/>
            <person name="Harkins T."/>
            <person name="Desany B."/>
            <person name="Mohiuddin M."/>
            <person name="Kodira C."/>
            <person name="Borodovsky M."/>
            <person name="Lomsadze A."/>
            <person name="Burns P."/>
            <person name="Jenkins J."/>
            <person name="Prochnik S."/>
            <person name="Shu S."/>
            <person name="Chapman J."/>
            <person name="Pitluck S."/>
            <person name="Schmutz J."/>
            <person name="Rokhsar D."/>
        </authorList>
    </citation>
    <scope>NUCLEOTIDE SEQUENCE</scope>
</reference>
<accession>A0A067FHM8</accession>
<proteinExistence type="predicted"/>
<keyword evidence="2" id="KW-1185">Reference proteome</keyword>
<name>A0A067FHM8_CITSI</name>
<organism evidence="1 2">
    <name type="scientific">Citrus sinensis</name>
    <name type="common">Sweet orange</name>
    <name type="synonym">Citrus aurantium var. sinensis</name>
    <dbReference type="NCBI Taxonomy" id="2711"/>
    <lineage>
        <taxon>Eukaryota</taxon>
        <taxon>Viridiplantae</taxon>
        <taxon>Streptophyta</taxon>
        <taxon>Embryophyta</taxon>
        <taxon>Tracheophyta</taxon>
        <taxon>Spermatophyta</taxon>
        <taxon>Magnoliopsida</taxon>
        <taxon>eudicotyledons</taxon>
        <taxon>Gunneridae</taxon>
        <taxon>Pentapetalae</taxon>
        <taxon>rosids</taxon>
        <taxon>malvids</taxon>
        <taxon>Sapindales</taxon>
        <taxon>Rutaceae</taxon>
        <taxon>Aurantioideae</taxon>
        <taxon>Citrus</taxon>
    </lineage>
</organism>
<dbReference type="Proteomes" id="UP000027120">
    <property type="component" value="Unassembled WGS sequence"/>
</dbReference>
<gene>
    <name evidence="1" type="ORF">CISIN_1g032485mg</name>
</gene>
<dbReference type="AlphaFoldDB" id="A0A067FHM8"/>
<sequence>MKVDLSTYIEKNIIQTQILYKFMSYKLMCYIYYCYGILRNNTTMSQRFVKSLKLYAILNIVINLPSRENKKKKKKIEAYISKALESIMQHINIVLNCGISICLIKLDSSSLNVPSCKPEKPASADYRHLPHRQKNLIPP</sequence>
<dbReference type="EMBL" id="KK784915">
    <property type="protein sequence ID" value="KDO62967.1"/>
    <property type="molecule type" value="Genomic_DNA"/>
</dbReference>